<accession>A0A5A7QZB0</accession>
<keyword evidence="1" id="KW-0472">Membrane</keyword>
<keyword evidence="1" id="KW-1133">Transmembrane helix</keyword>
<proteinExistence type="predicted"/>
<keyword evidence="1" id="KW-0812">Transmembrane</keyword>
<evidence type="ECO:0000313" key="3">
    <source>
        <dbReference type="Proteomes" id="UP000325081"/>
    </source>
</evidence>
<keyword evidence="3" id="KW-1185">Reference proteome</keyword>
<dbReference type="GO" id="GO:0016874">
    <property type="term" value="F:ligase activity"/>
    <property type="evidence" value="ECO:0007669"/>
    <property type="project" value="UniProtKB-KW"/>
</dbReference>
<organism evidence="2 3">
    <name type="scientific">Striga asiatica</name>
    <name type="common">Asiatic witchweed</name>
    <name type="synonym">Buchnera asiatica</name>
    <dbReference type="NCBI Taxonomy" id="4170"/>
    <lineage>
        <taxon>Eukaryota</taxon>
        <taxon>Viridiplantae</taxon>
        <taxon>Streptophyta</taxon>
        <taxon>Embryophyta</taxon>
        <taxon>Tracheophyta</taxon>
        <taxon>Spermatophyta</taxon>
        <taxon>Magnoliopsida</taxon>
        <taxon>eudicotyledons</taxon>
        <taxon>Gunneridae</taxon>
        <taxon>Pentapetalae</taxon>
        <taxon>asterids</taxon>
        <taxon>lamiids</taxon>
        <taxon>Lamiales</taxon>
        <taxon>Orobanchaceae</taxon>
        <taxon>Buchnereae</taxon>
        <taxon>Striga</taxon>
    </lineage>
</organism>
<dbReference type="AlphaFoldDB" id="A0A5A7QZB0"/>
<dbReference type="Proteomes" id="UP000325081">
    <property type="component" value="Unassembled WGS sequence"/>
</dbReference>
<keyword evidence="2" id="KW-0436">Ligase</keyword>
<dbReference type="EMBL" id="BKCP01009292">
    <property type="protein sequence ID" value="GER50446.1"/>
    <property type="molecule type" value="Genomic_DNA"/>
</dbReference>
<evidence type="ECO:0000256" key="1">
    <source>
        <dbReference type="SAM" id="Phobius"/>
    </source>
</evidence>
<feature type="transmembrane region" description="Helical" evidence="1">
    <location>
        <begin position="81"/>
        <end position="101"/>
    </location>
</feature>
<reference evidence="3" key="1">
    <citation type="journal article" date="2019" name="Curr. Biol.">
        <title>Genome Sequence of Striga asiatica Provides Insight into the Evolution of Plant Parasitism.</title>
        <authorList>
            <person name="Yoshida S."/>
            <person name="Kim S."/>
            <person name="Wafula E.K."/>
            <person name="Tanskanen J."/>
            <person name="Kim Y.M."/>
            <person name="Honaas L."/>
            <person name="Yang Z."/>
            <person name="Spallek T."/>
            <person name="Conn C.E."/>
            <person name="Ichihashi Y."/>
            <person name="Cheong K."/>
            <person name="Cui S."/>
            <person name="Der J.P."/>
            <person name="Gundlach H."/>
            <person name="Jiao Y."/>
            <person name="Hori C."/>
            <person name="Ishida J.K."/>
            <person name="Kasahara H."/>
            <person name="Kiba T."/>
            <person name="Kim M.S."/>
            <person name="Koo N."/>
            <person name="Laohavisit A."/>
            <person name="Lee Y.H."/>
            <person name="Lumba S."/>
            <person name="McCourt P."/>
            <person name="Mortimer J.C."/>
            <person name="Mutuku J.M."/>
            <person name="Nomura T."/>
            <person name="Sasaki-Sekimoto Y."/>
            <person name="Seto Y."/>
            <person name="Wang Y."/>
            <person name="Wakatake T."/>
            <person name="Sakakibara H."/>
            <person name="Demura T."/>
            <person name="Yamaguchi S."/>
            <person name="Yoneyama K."/>
            <person name="Manabe R.I."/>
            <person name="Nelson D.C."/>
            <person name="Schulman A.H."/>
            <person name="Timko M.P."/>
            <person name="dePamphilis C.W."/>
            <person name="Choi D."/>
            <person name="Shirasu K."/>
        </authorList>
    </citation>
    <scope>NUCLEOTIDE SEQUENCE [LARGE SCALE GENOMIC DNA]</scope>
    <source>
        <strain evidence="3">cv. UVA1</strain>
    </source>
</reference>
<sequence length="105" mass="11590">MKEDEAVATAGLERRTLVADVGAGLYDGNLTDRQRWSSGSRQWTASIGGSGGWAGVDFCGGYRRGNIISYLYCRRMAFTTVWIESCLLIYVVMGISMVFAYETII</sequence>
<comment type="caution">
    <text evidence="2">The sequence shown here is derived from an EMBL/GenBank/DDBJ whole genome shotgun (WGS) entry which is preliminary data.</text>
</comment>
<protein>
    <submittedName>
        <fullName evidence="2">Phenylalanine--tRNA ligase beta subunit</fullName>
    </submittedName>
</protein>
<gene>
    <name evidence="2" type="ORF">STAS_27754</name>
</gene>
<evidence type="ECO:0000313" key="2">
    <source>
        <dbReference type="EMBL" id="GER50446.1"/>
    </source>
</evidence>
<name>A0A5A7QZB0_STRAF</name>